<accession>Q0US87</accession>
<feature type="region of interest" description="Disordered" evidence="1">
    <location>
        <begin position="1"/>
        <end position="21"/>
    </location>
</feature>
<reference evidence="3" key="1">
    <citation type="journal article" date="2007" name="Plant Cell">
        <title>Dothideomycete-plant interactions illuminated by genome sequencing and EST analysis of the wheat pathogen Stagonospora nodorum.</title>
        <authorList>
            <person name="Hane J.K."/>
            <person name="Lowe R.G."/>
            <person name="Solomon P.S."/>
            <person name="Tan K.C."/>
            <person name="Schoch C.L."/>
            <person name="Spatafora J.W."/>
            <person name="Crous P.W."/>
            <person name="Kodira C."/>
            <person name="Birren B.W."/>
            <person name="Galagan J.E."/>
            <person name="Torriani S.F."/>
            <person name="McDonald B.A."/>
            <person name="Oliver R.P."/>
        </authorList>
    </citation>
    <scope>NUCLEOTIDE SEQUENCE [LARGE SCALE GENOMIC DNA]</scope>
    <source>
        <strain evidence="3">SN15 / ATCC MYA-4574 / FGSC 10173</strain>
    </source>
</reference>
<protein>
    <submittedName>
        <fullName evidence="2">Uncharacterized protein</fullName>
    </submittedName>
</protein>
<dbReference type="KEGG" id="pno:SNOG_05377"/>
<dbReference type="InParanoid" id="Q0US87"/>
<sequence length="119" mass="13266">MSAATPAREAKAQPPGVAKDPLPSVGHSIEAFPAIFKLLQSHTELLALVTLFVHWLYHQEIPTDGKVWARLSMPSVHFFWMNYGLREYIKAYSFGDRFAVPAFSRASNNALAQTDLSGY</sequence>
<dbReference type="Proteomes" id="UP000001055">
    <property type="component" value="Unassembled WGS sequence"/>
</dbReference>
<dbReference type="AlphaFoldDB" id="Q0US87"/>
<dbReference type="EMBL" id="CH445331">
    <property type="protein sequence ID" value="EAT87768.1"/>
    <property type="molecule type" value="Genomic_DNA"/>
</dbReference>
<name>Q0US87_PHANO</name>
<organism evidence="2 3">
    <name type="scientific">Phaeosphaeria nodorum (strain SN15 / ATCC MYA-4574 / FGSC 10173)</name>
    <name type="common">Glume blotch fungus</name>
    <name type="synonym">Parastagonospora nodorum</name>
    <dbReference type="NCBI Taxonomy" id="321614"/>
    <lineage>
        <taxon>Eukaryota</taxon>
        <taxon>Fungi</taxon>
        <taxon>Dikarya</taxon>
        <taxon>Ascomycota</taxon>
        <taxon>Pezizomycotina</taxon>
        <taxon>Dothideomycetes</taxon>
        <taxon>Pleosporomycetidae</taxon>
        <taxon>Pleosporales</taxon>
        <taxon>Pleosporineae</taxon>
        <taxon>Phaeosphaeriaceae</taxon>
        <taxon>Parastagonospora</taxon>
    </lineage>
</organism>
<proteinExistence type="predicted"/>
<dbReference type="RefSeq" id="XP_001795782.1">
    <property type="nucleotide sequence ID" value="XM_001795730.1"/>
</dbReference>
<dbReference type="GeneID" id="5972657"/>
<evidence type="ECO:0000313" key="3">
    <source>
        <dbReference type="Proteomes" id="UP000001055"/>
    </source>
</evidence>
<gene>
    <name evidence="2" type="ORF">SNOG_05377</name>
</gene>
<evidence type="ECO:0000313" key="2">
    <source>
        <dbReference type="EMBL" id="EAT87768.1"/>
    </source>
</evidence>
<evidence type="ECO:0000256" key="1">
    <source>
        <dbReference type="SAM" id="MobiDB-lite"/>
    </source>
</evidence>